<name>A0A7R9G6Q9_TIMSH</name>
<evidence type="ECO:0000313" key="1">
    <source>
        <dbReference type="EMBL" id="CAD7267790.1"/>
    </source>
</evidence>
<accession>A0A7R9G6Q9</accession>
<protein>
    <submittedName>
        <fullName evidence="1">Uncharacterized protein</fullName>
    </submittedName>
</protein>
<organism evidence="1">
    <name type="scientific">Timema shepardi</name>
    <name type="common">Walking stick</name>
    <dbReference type="NCBI Taxonomy" id="629360"/>
    <lineage>
        <taxon>Eukaryota</taxon>
        <taxon>Metazoa</taxon>
        <taxon>Ecdysozoa</taxon>
        <taxon>Arthropoda</taxon>
        <taxon>Hexapoda</taxon>
        <taxon>Insecta</taxon>
        <taxon>Pterygota</taxon>
        <taxon>Neoptera</taxon>
        <taxon>Polyneoptera</taxon>
        <taxon>Phasmatodea</taxon>
        <taxon>Timematodea</taxon>
        <taxon>Timematoidea</taxon>
        <taxon>Timematidae</taxon>
        <taxon>Timema</taxon>
    </lineage>
</organism>
<reference evidence="1" key="1">
    <citation type="submission" date="2020-11" db="EMBL/GenBank/DDBJ databases">
        <authorList>
            <person name="Tran Van P."/>
        </authorList>
    </citation>
    <scope>NUCLEOTIDE SEQUENCE</scope>
</reference>
<proteinExistence type="predicted"/>
<dbReference type="EMBL" id="OC010404">
    <property type="protein sequence ID" value="CAD7267790.1"/>
    <property type="molecule type" value="Genomic_DNA"/>
</dbReference>
<sequence length="142" mass="15535">MAYITFSSKSDYETGPFQSGLVDHLYGQVARAPADKSRGSGFDPLPLPDLYVKHWVWNGVKLSLDGARDLRTSRVAASEGVGTRQRTERRDALEQWSVLVEKELYCLRGQSTGCKASVSDSLELYCLLGQSTGCTASVPDSL</sequence>
<dbReference type="AlphaFoldDB" id="A0A7R9G6Q9"/>
<gene>
    <name evidence="1" type="ORF">TSIB3V08_LOCUS11795</name>
</gene>